<proteinExistence type="predicted"/>
<organism evidence="2 3">
    <name type="scientific">Camelus dromedarius</name>
    <name type="common">Dromedary</name>
    <name type="synonym">Arabian camel</name>
    <dbReference type="NCBI Taxonomy" id="9838"/>
    <lineage>
        <taxon>Eukaryota</taxon>
        <taxon>Metazoa</taxon>
        <taxon>Chordata</taxon>
        <taxon>Craniata</taxon>
        <taxon>Vertebrata</taxon>
        <taxon>Euteleostomi</taxon>
        <taxon>Mammalia</taxon>
        <taxon>Eutheria</taxon>
        <taxon>Laurasiatheria</taxon>
        <taxon>Artiodactyla</taxon>
        <taxon>Tylopoda</taxon>
        <taxon>Camelidae</taxon>
        <taxon>Camelus</taxon>
    </lineage>
</organism>
<dbReference type="Proteomes" id="UP000299084">
    <property type="component" value="Unassembled WGS sequence"/>
</dbReference>
<feature type="region of interest" description="Disordered" evidence="1">
    <location>
        <begin position="494"/>
        <end position="516"/>
    </location>
</feature>
<evidence type="ECO:0000256" key="1">
    <source>
        <dbReference type="SAM" id="MobiDB-lite"/>
    </source>
</evidence>
<evidence type="ECO:0000313" key="2">
    <source>
        <dbReference type="EMBL" id="KAB1280137.1"/>
    </source>
</evidence>
<sequence>MELTQSAGDEDIGTGQGQLGQQLEGNQTSVLTASLLAHCLVGWRVPSLSPMCSGGRATRAHGHVLQPALSQDALEVLRSRPREKEESPHVPVHQGLLSTPRISDLSHPATASRVVTVQRTLKAGRAQRDPISCHCTDSETRLRSQDESVLETGPELSPHRVSCDQTLPAVSEVGTLLCTTDHGVASFRDKAAAPSKQAVAPQAPPLHIQCVDDHRPLVADGQTGLTNRMHISSGKSCRGQAEGPTLTRATHECRFCLRTPPAYHSAPSSSKKLLSLEAGELCAWLAARTPGPATAAGRVSGDWAEGRWASPASHLSGLCSRFEDDITEGASGKILLGQPPGEASWQDQGVWALEPACPSVTPCSDTSSCGTVCATCLIRPLILRPAIHGWCFEKVRAQQIKRQLLESTVPSLFVVSLSVDPNLLFLLVCSLLSPGNRAMPHTAEPHVSASCADEAVCQRHAEITRAGLWELLAPYVPFPTLFFLQEGRGQPSWAVKGTGRGRRAEQKGGQSRKVEGCDGMLRPGESAPLFHLSRRFSGHCYQELILISHQQNQQSPLVLFPKSQPRWATTRLCPCVPSLPFVYVRVHMCSYSVFGMRRFCFLSLAPLPA</sequence>
<protein>
    <submittedName>
        <fullName evidence="2">Uncharacterized protein</fullName>
    </submittedName>
</protein>
<gene>
    <name evidence="2" type="ORF">Cadr_000015929</name>
</gene>
<comment type="caution">
    <text evidence="2">The sequence shown here is derived from an EMBL/GenBank/DDBJ whole genome shotgun (WGS) entry which is preliminary data.</text>
</comment>
<feature type="compositionally biased region" description="Basic and acidic residues" evidence="1">
    <location>
        <begin position="502"/>
        <end position="516"/>
    </location>
</feature>
<accession>A0A5N4E9T4</accession>
<keyword evidence="3" id="KW-1185">Reference proteome</keyword>
<name>A0A5N4E9T4_CAMDR</name>
<dbReference type="EMBL" id="JWIN03000004">
    <property type="protein sequence ID" value="KAB1280137.1"/>
    <property type="molecule type" value="Genomic_DNA"/>
</dbReference>
<dbReference type="AlphaFoldDB" id="A0A5N4E9T4"/>
<evidence type="ECO:0000313" key="3">
    <source>
        <dbReference type="Proteomes" id="UP000299084"/>
    </source>
</evidence>
<feature type="region of interest" description="Disordered" evidence="1">
    <location>
        <begin position="1"/>
        <end position="20"/>
    </location>
</feature>
<reference evidence="2 3" key="1">
    <citation type="journal article" date="2019" name="Mol. Ecol. Resour.">
        <title>Improving Illumina assemblies with Hi-C and long reads: an example with the North African dromedary.</title>
        <authorList>
            <person name="Elbers J.P."/>
            <person name="Rogers M.F."/>
            <person name="Perelman P.L."/>
            <person name="Proskuryakova A.A."/>
            <person name="Serdyukova N.A."/>
            <person name="Johnson W.E."/>
            <person name="Horin P."/>
            <person name="Corander J."/>
            <person name="Murphy D."/>
            <person name="Burger P.A."/>
        </authorList>
    </citation>
    <scope>NUCLEOTIDE SEQUENCE [LARGE SCALE GENOMIC DNA]</scope>
    <source>
        <strain evidence="2">Drom800</strain>
        <tissue evidence="2">Blood</tissue>
    </source>
</reference>